<dbReference type="GO" id="GO:0005684">
    <property type="term" value="C:U2-type spliceosomal complex"/>
    <property type="evidence" value="ECO:0007669"/>
    <property type="project" value="TreeGrafter"/>
</dbReference>
<dbReference type="InterPro" id="IPR051112">
    <property type="entry name" value="CWC26_splicing_factor"/>
</dbReference>
<feature type="compositionally biased region" description="Basic and acidic residues" evidence="4">
    <location>
        <begin position="208"/>
        <end position="221"/>
    </location>
</feature>
<evidence type="ECO:0000256" key="1">
    <source>
        <dbReference type="ARBA" id="ARBA00011069"/>
    </source>
</evidence>
<name>A0AAW1UZQ1_9CUCU</name>
<keyword evidence="3" id="KW-0175">Coiled coil</keyword>
<protein>
    <recommendedName>
        <fullName evidence="2">BUD13 homolog</fullName>
    </recommendedName>
</protein>
<evidence type="ECO:0000313" key="5">
    <source>
        <dbReference type="EMBL" id="KAK9885952.1"/>
    </source>
</evidence>
<dbReference type="PANTHER" id="PTHR31809">
    <property type="entry name" value="BUD13 HOMOLOG"/>
    <property type="match status" value="1"/>
</dbReference>
<feature type="region of interest" description="Disordered" evidence="4">
    <location>
        <begin position="104"/>
        <end position="321"/>
    </location>
</feature>
<dbReference type="EMBL" id="JARQZJ010000097">
    <property type="protein sequence ID" value="KAK9885952.1"/>
    <property type="molecule type" value="Genomic_DNA"/>
</dbReference>
<keyword evidence="6" id="KW-1185">Reference proteome</keyword>
<accession>A0AAW1UZQ1</accession>
<feature type="compositionally biased region" description="Basic and acidic residues" evidence="4">
    <location>
        <begin position="187"/>
        <end position="199"/>
    </location>
</feature>
<evidence type="ECO:0000313" key="6">
    <source>
        <dbReference type="Proteomes" id="UP001431783"/>
    </source>
</evidence>
<feature type="region of interest" description="Disordered" evidence="4">
    <location>
        <begin position="20"/>
        <end position="39"/>
    </location>
</feature>
<feature type="compositionally biased region" description="Basic and acidic residues" evidence="4">
    <location>
        <begin position="151"/>
        <end position="166"/>
    </location>
</feature>
<feature type="compositionally biased region" description="Basic and acidic residues" evidence="4">
    <location>
        <begin position="254"/>
        <end position="265"/>
    </location>
</feature>
<evidence type="ECO:0000256" key="2">
    <source>
        <dbReference type="ARBA" id="ARBA00014454"/>
    </source>
</evidence>
<feature type="compositionally biased region" description="Basic and acidic residues" evidence="4">
    <location>
        <begin position="107"/>
        <end position="121"/>
    </location>
</feature>
<dbReference type="InterPro" id="IPR018609">
    <property type="entry name" value="Bud13"/>
</dbReference>
<dbReference type="PANTHER" id="PTHR31809:SF0">
    <property type="entry name" value="BUD13 HOMOLOG"/>
    <property type="match status" value="1"/>
</dbReference>
<evidence type="ECO:0000256" key="4">
    <source>
        <dbReference type="SAM" id="MobiDB-lite"/>
    </source>
</evidence>
<feature type="coiled-coil region" evidence="3">
    <location>
        <begin position="330"/>
        <end position="396"/>
    </location>
</feature>
<reference evidence="5 6" key="1">
    <citation type="submission" date="2023-03" db="EMBL/GenBank/DDBJ databases">
        <title>Genome insight into feeding habits of ladybird beetles.</title>
        <authorList>
            <person name="Li H.-S."/>
            <person name="Huang Y.-H."/>
            <person name="Pang H."/>
        </authorList>
    </citation>
    <scope>NUCLEOTIDE SEQUENCE [LARGE SCALE GENOMIC DNA]</scope>
    <source>
        <strain evidence="5">SYSU_2023b</strain>
        <tissue evidence="5">Whole body</tissue>
    </source>
</reference>
<dbReference type="GO" id="GO:0003723">
    <property type="term" value="F:RNA binding"/>
    <property type="evidence" value="ECO:0007669"/>
    <property type="project" value="TreeGrafter"/>
</dbReference>
<sequence>MSVINQKEYLKRYLKNGKSISGEKRKKKKKAKNGTSGLRIIDDNDDTFNSAVHEDLLGETEDAPQIVEVIDDRPPSLRIDEKSKSHLWIPIGSHTEIACEDTSPPIRKVDKDMSPPRRKLNENVSSPGKRIDEDISPPRRNVDQNISVPKKKMDRDISPPRKKLYEDMSPSRQDCDMSPPRRNRKIRIGEDISPPRRNVDQNISVPKRKMDRDMSPPRRNVDQNISVPKRKMDRDMSPPRKKLHGDMSPPRKKGHEDVTPSRQDCDMSPPRRNRKIRDRSLEEMQIKNNKEESFRKYKSKLSKHSRWDSGHSNPSKIKTLDGKSAGLQNAKDLVAEIEEIKRREDEHFKNLSNEVSGANANTIVRDRKTGKIRNFVEEAEKNLEMLKKKAENEEKYSRWGRGLKQVEDAMEKKAEALNEMNKPLARYADDDDLERYLKEQEREGDPMLAYIRKKKKKQDIDEGKPIKPEYMGEFMPNRFGIRPGHRWDGVNRSNGYEKRWFEVQNSRVAEREESYKWNTEDM</sequence>
<dbReference type="AlphaFoldDB" id="A0AAW1UZQ1"/>
<feature type="compositionally biased region" description="Basic and acidic residues" evidence="4">
    <location>
        <begin position="278"/>
        <end position="295"/>
    </location>
</feature>
<dbReference type="GO" id="GO:0070274">
    <property type="term" value="C:RES complex"/>
    <property type="evidence" value="ECO:0007669"/>
    <property type="project" value="TreeGrafter"/>
</dbReference>
<evidence type="ECO:0000256" key="3">
    <source>
        <dbReference type="SAM" id="Coils"/>
    </source>
</evidence>
<gene>
    <name evidence="5" type="ORF">WA026_013828</name>
</gene>
<feature type="compositionally biased region" description="Basic and acidic residues" evidence="4">
    <location>
        <begin position="129"/>
        <end position="142"/>
    </location>
</feature>
<dbReference type="Proteomes" id="UP001431783">
    <property type="component" value="Unassembled WGS sequence"/>
</dbReference>
<dbReference type="GO" id="GO:0000398">
    <property type="term" value="P:mRNA splicing, via spliceosome"/>
    <property type="evidence" value="ECO:0007669"/>
    <property type="project" value="TreeGrafter"/>
</dbReference>
<dbReference type="Pfam" id="PF09736">
    <property type="entry name" value="Bud13"/>
    <property type="match status" value="1"/>
</dbReference>
<proteinExistence type="inferred from homology"/>
<comment type="caution">
    <text evidence="5">The sequence shown here is derived from an EMBL/GenBank/DDBJ whole genome shotgun (WGS) entry which is preliminary data.</text>
</comment>
<organism evidence="5 6">
    <name type="scientific">Henosepilachna vigintioctopunctata</name>
    <dbReference type="NCBI Taxonomy" id="420089"/>
    <lineage>
        <taxon>Eukaryota</taxon>
        <taxon>Metazoa</taxon>
        <taxon>Ecdysozoa</taxon>
        <taxon>Arthropoda</taxon>
        <taxon>Hexapoda</taxon>
        <taxon>Insecta</taxon>
        <taxon>Pterygota</taxon>
        <taxon>Neoptera</taxon>
        <taxon>Endopterygota</taxon>
        <taxon>Coleoptera</taxon>
        <taxon>Polyphaga</taxon>
        <taxon>Cucujiformia</taxon>
        <taxon>Coccinelloidea</taxon>
        <taxon>Coccinellidae</taxon>
        <taxon>Epilachninae</taxon>
        <taxon>Epilachnini</taxon>
        <taxon>Henosepilachna</taxon>
    </lineage>
</organism>
<comment type="similarity">
    <text evidence="1">Belongs to the CWC26 family.</text>
</comment>